<evidence type="ECO:0000313" key="1">
    <source>
        <dbReference type="EMBL" id="KAG7291160.1"/>
    </source>
</evidence>
<sequence>MAYAACPAGNSGIPAIESMPIPQNINVMVRAGTNTSNHAMTTCCAPNRVQIVDGCYLWCEVPRRYFNTSAGRDGVSGAMTLCIRAANRGRNNTDDSVITGWQFNAAGRTAGACMVKQVGLWALLVSGFADVVEMTKSSSRSEPPDTLVE</sequence>
<protein>
    <submittedName>
        <fullName evidence="1">Uncharacterized protein</fullName>
    </submittedName>
</protein>
<proteinExistence type="predicted"/>
<dbReference type="Proteomes" id="UP001197093">
    <property type="component" value="Unassembled WGS sequence"/>
</dbReference>
<dbReference type="AlphaFoldDB" id="A0AAD4F1B1"/>
<gene>
    <name evidence="1" type="ORF">NEMBOFW57_001172</name>
</gene>
<name>A0AAD4F1B1_9PEZI</name>
<accession>A0AAD4F1B1</accession>
<reference evidence="1" key="1">
    <citation type="submission" date="2023-02" db="EMBL/GenBank/DDBJ databases">
        <authorList>
            <person name="Palmer J.M."/>
        </authorList>
    </citation>
    <scope>NUCLEOTIDE SEQUENCE</scope>
    <source>
        <strain evidence="1">FW57</strain>
    </source>
</reference>
<comment type="caution">
    <text evidence="1">The sequence shown here is derived from an EMBL/GenBank/DDBJ whole genome shotgun (WGS) entry which is preliminary data.</text>
</comment>
<keyword evidence="2" id="KW-1185">Reference proteome</keyword>
<evidence type="ECO:0000313" key="2">
    <source>
        <dbReference type="Proteomes" id="UP001197093"/>
    </source>
</evidence>
<organism evidence="1 2">
    <name type="scientific">Staphylotrichum longicolle</name>
    <dbReference type="NCBI Taxonomy" id="669026"/>
    <lineage>
        <taxon>Eukaryota</taxon>
        <taxon>Fungi</taxon>
        <taxon>Dikarya</taxon>
        <taxon>Ascomycota</taxon>
        <taxon>Pezizomycotina</taxon>
        <taxon>Sordariomycetes</taxon>
        <taxon>Sordariomycetidae</taxon>
        <taxon>Sordariales</taxon>
        <taxon>Chaetomiaceae</taxon>
        <taxon>Staphylotrichum</taxon>
    </lineage>
</organism>
<dbReference type="EMBL" id="JAHCVI010000001">
    <property type="protein sequence ID" value="KAG7291160.1"/>
    <property type="molecule type" value="Genomic_DNA"/>
</dbReference>